<proteinExistence type="predicted"/>
<keyword evidence="1" id="KW-0614">Plasmid</keyword>
<keyword evidence="2" id="KW-1185">Reference proteome</keyword>
<sequence>MRLLTISILSGAIFATPCLYDFASQEPSPLDGLRTAASALAVEAPGSRAKNRLPRQRCASGYASEPRRVEVAAGGLIATAQAGHSQGAAGGRISSFASSR</sequence>
<reference evidence="1 2" key="1">
    <citation type="submission" date="2013-11" db="EMBL/GenBank/DDBJ databases">
        <title>Complete genome sequence of Rhizobium gallicum bv. gallicum R602.</title>
        <authorList>
            <person name="Bustos P."/>
            <person name="Santamaria R.I."/>
            <person name="Lozano L."/>
            <person name="Acosta J.L."/>
            <person name="Ormeno-Orrillo E."/>
            <person name="Rogel M.A."/>
            <person name="Romero D."/>
            <person name="Cevallos M.A."/>
            <person name="Martinez-Romero E."/>
            <person name="Gonzalez V."/>
        </authorList>
    </citation>
    <scope>NUCLEOTIDE SEQUENCE [LARGE SCALE GENOMIC DNA]</scope>
    <source>
        <strain evidence="1 2">R602</strain>
        <plasmid evidence="1 2">pRgalR602c</plasmid>
    </source>
</reference>
<evidence type="ECO:0000313" key="2">
    <source>
        <dbReference type="Proteomes" id="UP000031368"/>
    </source>
</evidence>
<dbReference type="RefSeq" id="WP_040115784.1">
    <property type="nucleotide sequence ID" value="NZ_CP006880.1"/>
</dbReference>
<protein>
    <submittedName>
        <fullName evidence="1">Uncharacterized protein</fullName>
    </submittedName>
</protein>
<evidence type="ECO:0000313" key="1">
    <source>
        <dbReference type="EMBL" id="AJD45611.1"/>
    </source>
</evidence>
<dbReference type="EMBL" id="CP006880">
    <property type="protein sequence ID" value="AJD45611.1"/>
    <property type="molecule type" value="Genomic_DNA"/>
</dbReference>
<gene>
    <name evidence="1" type="ORF">RGR602_PC01585</name>
</gene>
<accession>A0A0B4XET6</accession>
<dbReference type="KEGG" id="rga:RGR602_PC01585"/>
<name>A0A0B4XET6_9HYPH</name>
<dbReference type="Proteomes" id="UP000031368">
    <property type="component" value="Plasmid pRgalR602c"/>
</dbReference>
<dbReference type="AlphaFoldDB" id="A0A0B4XET6"/>
<geneLocation type="plasmid" evidence="1 2">
    <name>pRgalR602c</name>
</geneLocation>
<dbReference type="HOGENOM" id="CLU_2303733_0_0_5"/>
<organism evidence="1 2">
    <name type="scientific">Rhizobium gallicum bv. gallicum R602sp</name>
    <dbReference type="NCBI Taxonomy" id="1041138"/>
    <lineage>
        <taxon>Bacteria</taxon>
        <taxon>Pseudomonadati</taxon>
        <taxon>Pseudomonadota</taxon>
        <taxon>Alphaproteobacteria</taxon>
        <taxon>Hyphomicrobiales</taxon>
        <taxon>Rhizobiaceae</taxon>
        <taxon>Rhizobium/Agrobacterium group</taxon>
        <taxon>Rhizobium</taxon>
    </lineage>
</organism>